<feature type="transmembrane region" description="Helical" evidence="2">
    <location>
        <begin position="343"/>
        <end position="361"/>
    </location>
</feature>
<organism evidence="3 4">
    <name type="scientific">Besnoitia besnoiti</name>
    <name type="common">Apicomplexan protozoan</name>
    <dbReference type="NCBI Taxonomy" id="94643"/>
    <lineage>
        <taxon>Eukaryota</taxon>
        <taxon>Sar</taxon>
        <taxon>Alveolata</taxon>
        <taxon>Apicomplexa</taxon>
        <taxon>Conoidasida</taxon>
        <taxon>Coccidia</taxon>
        <taxon>Eucoccidiorida</taxon>
        <taxon>Eimeriorina</taxon>
        <taxon>Sarcocystidae</taxon>
        <taxon>Besnoitia</taxon>
    </lineage>
</organism>
<feature type="compositionally biased region" description="Polar residues" evidence="1">
    <location>
        <begin position="236"/>
        <end position="247"/>
    </location>
</feature>
<evidence type="ECO:0008006" key="5">
    <source>
        <dbReference type="Google" id="ProtNLM"/>
    </source>
</evidence>
<evidence type="ECO:0000256" key="2">
    <source>
        <dbReference type="SAM" id="Phobius"/>
    </source>
</evidence>
<keyword evidence="2" id="KW-0472">Membrane</keyword>
<dbReference type="GeneID" id="40311835"/>
<keyword evidence="2" id="KW-0812">Transmembrane</keyword>
<dbReference type="RefSeq" id="XP_029218885.1">
    <property type="nucleotide sequence ID" value="XM_029365302.1"/>
</dbReference>
<evidence type="ECO:0000256" key="1">
    <source>
        <dbReference type="SAM" id="MobiDB-lite"/>
    </source>
</evidence>
<evidence type="ECO:0000313" key="3">
    <source>
        <dbReference type="EMBL" id="PFH34876.1"/>
    </source>
</evidence>
<reference evidence="3 4" key="1">
    <citation type="submission" date="2017-09" db="EMBL/GenBank/DDBJ databases">
        <title>Genome sequencing of Besnoitia besnoiti strain Bb-Ger1.</title>
        <authorList>
            <person name="Schares G."/>
            <person name="Venepally P."/>
            <person name="Lorenzi H.A."/>
        </authorList>
    </citation>
    <scope>NUCLEOTIDE SEQUENCE [LARGE SCALE GENOMIC DNA]</scope>
    <source>
        <strain evidence="3 4">Bb-Ger1</strain>
    </source>
</reference>
<dbReference type="EMBL" id="NWUJ01000006">
    <property type="protein sequence ID" value="PFH34876.1"/>
    <property type="molecule type" value="Genomic_DNA"/>
</dbReference>
<feature type="transmembrane region" description="Helical" evidence="2">
    <location>
        <begin position="381"/>
        <end position="402"/>
    </location>
</feature>
<sequence>MAEKGDEQYAGEQGTIFLPPAAKQAENGVDASVPATQPNVLTPDAADARENSDLLSERSEVEERIVSDPSATPDPFPGLKRVAYQHSGGFDGAPRADVDESESPLSPADEGSPRPGFLSCSISSDSLIYSTSSCPQRNGGGLQLGEDQRNETGGQQDSHADSRYSSTGVTPLCVSGSSTPRSSPLFHVPPEAQDSAGVPLGRPSAEPTSDALPGAEQLASSARLLQHTPSGRELQGASTACGQSLSGPSGIDVKERPARVSTWVPVGDLGQDKRTTDSFLFQNLEQHVWRIRLARELLAGLIGMQAVFSLTSFMFDNAAAGIVALFCMLGSMFAHADRRPASYLLTAFLALALASTVLVAICTRVHGFESYYEDDALQLVSVGQVAVLLLVSVIAAILTKLTMNLEKKQKKKAESCTAGPGQLVLPGALSSALLQRGASNAHYVFRTAGSTAAAATLETRPVISIPPLLPEEENEGGQRQEARTWVDATLSRERLWLVNSSSVLSA</sequence>
<feature type="region of interest" description="Disordered" evidence="1">
    <location>
        <begin position="1"/>
        <end position="212"/>
    </location>
</feature>
<feature type="compositionally biased region" description="Basic and acidic residues" evidence="1">
    <location>
        <begin position="46"/>
        <end position="66"/>
    </location>
</feature>
<proteinExistence type="predicted"/>
<name>A0A2A9MFX2_BESBE</name>
<dbReference type="AlphaFoldDB" id="A0A2A9MFX2"/>
<comment type="caution">
    <text evidence="3">The sequence shown here is derived from an EMBL/GenBank/DDBJ whole genome shotgun (WGS) entry which is preliminary data.</text>
</comment>
<dbReference type="VEuPathDB" id="ToxoDB:BESB_069090"/>
<feature type="compositionally biased region" description="Low complexity" evidence="1">
    <location>
        <begin position="118"/>
        <end position="134"/>
    </location>
</feature>
<feature type="transmembrane region" description="Helical" evidence="2">
    <location>
        <begin position="318"/>
        <end position="336"/>
    </location>
</feature>
<feature type="compositionally biased region" description="Polar residues" evidence="1">
    <location>
        <begin position="151"/>
        <end position="182"/>
    </location>
</feature>
<protein>
    <recommendedName>
        <fullName evidence="5">Transmembrane protein</fullName>
    </recommendedName>
</protein>
<gene>
    <name evidence="3" type="ORF">BESB_069090</name>
</gene>
<dbReference type="OrthoDB" id="330758at2759"/>
<accession>A0A2A9MFX2</accession>
<keyword evidence="4" id="KW-1185">Reference proteome</keyword>
<feature type="region of interest" description="Disordered" evidence="1">
    <location>
        <begin position="233"/>
        <end position="252"/>
    </location>
</feature>
<evidence type="ECO:0000313" key="4">
    <source>
        <dbReference type="Proteomes" id="UP000224006"/>
    </source>
</evidence>
<dbReference type="Proteomes" id="UP000224006">
    <property type="component" value="Chromosome VI"/>
</dbReference>
<keyword evidence="2" id="KW-1133">Transmembrane helix</keyword>
<dbReference type="KEGG" id="bbes:BESB_069090"/>